<comment type="similarity">
    <text evidence="3">Belongs to the CheD family.</text>
</comment>
<dbReference type="InterPro" id="IPR005659">
    <property type="entry name" value="Chemorcpt_Glu_NH3ase_CheD"/>
</dbReference>
<comment type="function">
    <text evidence="3">Probably deamidates glutamine residues to glutamate on methyl-accepting chemotaxis receptors (MCPs), playing an important role in chemotaxis.</text>
</comment>
<keyword evidence="1 3" id="KW-0145">Chemotaxis</keyword>
<evidence type="ECO:0000313" key="5">
    <source>
        <dbReference type="Proteomes" id="UP000266385"/>
    </source>
</evidence>
<dbReference type="GO" id="GO:0006935">
    <property type="term" value="P:chemotaxis"/>
    <property type="evidence" value="ECO:0007669"/>
    <property type="project" value="UniProtKB-UniRule"/>
</dbReference>
<dbReference type="EC" id="3.5.1.44" evidence="3"/>
<dbReference type="OrthoDB" id="9807202at2"/>
<dbReference type="Pfam" id="PF03975">
    <property type="entry name" value="CheD"/>
    <property type="match status" value="1"/>
</dbReference>
<dbReference type="Gene3D" id="3.30.1330.200">
    <property type="match status" value="1"/>
</dbReference>
<dbReference type="InterPro" id="IPR011324">
    <property type="entry name" value="Cytotoxic_necrot_fac-like_cat"/>
</dbReference>
<organism evidence="4 5">
    <name type="scientific">Henriciella mobilis</name>
    <dbReference type="NCBI Taxonomy" id="2305467"/>
    <lineage>
        <taxon>Bacteria</taxon>
        <taxon>Pseudomonadati</taxon>
        <taxon>Pseudomonadota</taxon>
        <taxon>Alphaproteobacteria</taxon>
        <taxon>Hyphomonadales</taxon>
        <taxon>Hyphomonadaceae</taxon>
        <taxon>Henriciella</taxon>
    </lineage>
</organism>
<reference evidence="4 5" key="1">
    <citation type="submission" date="2018-08" db="EMBL/GenBank/DDBJ databases">
        <title>Henriciella mobilis sp. nov., isolated from seawater.</title>
        <authorList>
            <person name="Cheng H."/>
            <person name="Wu Y.-H."/>
            <person name="Xu X.-W."/>
            <person name="Guo L.-L."/>
        </authorList>
    </citation>
    <scope>NUCLEOTIDE SEQUENCE [LARGE SCALE GENOMIC DNA]</scope>
    <source>
        <strain evidence="4 5">JN25</strain>
    </source>
</reference>
<dbReference type="CDD" id="cd16352">
    <property type="entry name" value="CheD"/>
    <property type="match status" value="1"/>
</dbReference>
<dbReference type="HAMAP" id="MF_01440">
    <property type="entry name" value="CheD"/>
    <property type="match status" value="1"/>
</dbReference>
<dbReference type="AlphaFoldDB" id="A0A399RS89"/>
<comment type="caution">
    <text evidence="4">The sequence shown here is derived from an EMBL/GenBank/DDBJ whole genome shotgun (WGS) entry which is preliminary data.</text>
</comment>
<dbReference type="PANTHER" id="PTHR35147">
    <property type="entry name" value="CHEMORECEPTOR GLUTAMINE DEAMIDASE CHED-RELATED"/>
    <property type="match status" value="1"/>
</dbReference>
<dbReference type="PANTHER" id="PTHR35147:SF2">
    <property type="entry name" value="CHEMORECEPTOR GLUTAMINE DEAMIDASE CHED-RELATED"/>
    <property type="match status" value="1"/>
</dbReference>
<evidence type="ECO:0000313" key="4">
    <source>
        <dbReference type="EMBL" id="RIJ33183.1"/>
    </source>
</evidence>
<name>A0A399RS89_9PROT</name>
<dbReference type="SUPFAM" id="SSF64438">
    <property type="entry name" value="CNF1/YfiH-like putative cysteine hydrolases"/>
    <property type="match status" value="1"/>
</dbReference>
<accession>A0A399RS89</accession>
<comment type="catalytic activity">
    <reaction evidence="3">
        <text>L-glutaminyl-[protein] + H2O = L-glutamyl-[protein] + NH4(+)</text>
        <dbReference type="Rhea" id="RHEA:16441"/>
        <dbReference type="Rhea" id="RHEA-COMP:10207"/>
        <dbReference type="Rhea" id="RHEA-COMP:10208"/>
        <dbReference type="ChEBI" id="CHEBI:15377"/>
        <dbReference type="ChEBI" id="CHEBI:28938"/>
        <dbReference type="ChEBI" id="CHEBI:29973"/>
        <dbReference type="ChEBI" id="CHEBI:30011"/>
        <dbReference type="EC" id="3.5.1.44"/>
    </reaction>
</comment>
<sequence>MTALQPTQPILASRHNIIQGEFATSGDPGVMLTTLLGSCVAVCLYDLTVHVGGMNHFLLPETGNADTANLSYGVNSMELLINDLLKQGASRIRMEAKVFGGARMIAGLSDIGERNSSFALKFLQMEGIPVVSQCIGGTRARKLRFWPATGRVQHAFVALAPDAVKVPVAPPPPRHVPGDDIELF</sequence>
<dbReference type="RefSeq" id="WP_119375259.1">
    <property type="nucleotide sequence ID" value="NZ_QWFX01000005.1"/>
</dbReference>
<evidence type="ECO:0000256" key="2">
    <source>
        <dbReference type="ARBA" id="ARBA00022801"/>
    </source>
</evidence>
<keyword evidence="2 3" id="KW-0378">Hydrolase</keyword>
<keyword evidence="5" id="KW-1185">Reference proteome</keyword>
<dbReference type="Proteomes" id="UP000266385">
    <property type="component" value="Unassembled WGS sequence"/>
</dbReference>
<gene>
    <name evidence="3" type="primary">cheD</name>
    <name evidence="4" type="ORF">D1223_02910</name>
</gene>
<evidence type="ECO:0000256" key="3">
    <source>
        <dbReference type="HAMAP-Rule" id="MF_01440"/>
    </source>
</evidence>
<dbReference type="GO" id="GO:0050568">
    <property type="term" value="F:protein-glutamine glutaminase activity"/>
    <property type="evidence" value="ECO:0007669"/>
    <property type="project" value="UniProtKB-UniRule"/>
</dbReference>
<protein>
    <recommendedName>
        <fullName evidence="3">Probable chemoreceptor glutamine deamidase CheD</fullName>
        <ecNumber evidence="3">3.5.1.44</ecNumber>
    </recommendedName>
</protein>
<dbReference type="EMBL" id="QWFX01000005">
    <property type="protein sequence ID" value="RIJ33183.1"/>
    <property type="molecule type" value="Genomic_DNA"/>
</dbReference>
<evidence type="ECO:0000256" key="1">
    <source>
        <dbReference type="ARBA" id="ARBA00022500"/>
    </source>
</evidence>
<dbReference type="InterPro" id="IPR038592">
    <property type="entry name" value="CheD-like_sf"/>
</dbReference>
<proteinExistence type="inferred from homology"/>